<evidence type="ECO:0000256" key="2">
    <source>
        <dbReference type="SAM" id="SignalP"/>
    </source>
</evidence>
<evidence type="ECO:0000313" key="3">
    <source>
        <dbReference type="EMBL" id="VEL18238.1"/>
    </source>
</evidence>
<sequence>MLKFIFILTPLLRHSTPAKSADAMGRTRLTPAGLNEAATSYPGYGLLSELGLSPSAGLSIDLFSTTGMLPVPPVVIQPSSQTTAHEFRQSHNHPQHQHPIQHHHNYQHHQQPQQLAQHFQSPGQPSSLAYQHSLLPTPANSAPAPSALGRLPLMAHTTAGQLSMHGFPGQMAEPGRLDFDVGQSVQLASLLAAGGGALTTGLHLFRRDAVSHFYRASVKRRYSKSLCDRQPNETSLQTATHHLVLTFSRILGIFRGGIMACLDDDLMCPSILPPASFAPRARPHRPTWSLYALSARRPPSDLFVETIPYWPLERSVNRWASYQRHDANTYFIPCLAWIANSNETVSVSGCFA</sequence>
<keyword evidence="2" id="KW-0732">Signal</keyword>
<organism evidence="3 4">
    <name type="scientific">Protopolystoma xenopodis</name>
    <dbReference type="NCBI Taxonomy" id="117903"/>
    <lineage>
        <taxon>Eukaryota</taxon>
        <taxon>Metazoa</taxon>
        <taxon>Spiralia</taxon>
        <taxon>Lophotrochozoa</taxon>
        <taxon>Platyhelminthes</taxon>
        <taxon>Monogenea</taxon>
        <taxon>Polyopisthocotylea</taxon>
        <taxon>Polystomatidea</taxon>
        <taxon>Polystomatidae</taxon>
        <taxon>Protopolystoma</taxon>
    </lineage>
</organism>
<dbReference type="EMBL" id="CAAALY010036109">
    <property type="protein sequence ID" value="VEL18238.1"/>
    <property type="molecule type" value="Genomic_DNA"/>
</dbReference>
<accession>A0A3S5BTX4</accession>
<keyword evidence="4" id="KW-1185">Reference proteome</keyword>
<gene>
    <name evidence="3" type="ORF">PXEA_LOCUS11678</name>
</gene>
<feature type="signal peptide" evidence="2">
    <location>
        <begin position="1"/>
        <end position="20"/>
    </location>
</feature>
<comment type="caution">
    <text evidence="3">The sequence shown here is derived from an EMBL/GenBank/DDBJ whole genome shotgun (WGS) entry which is preliminary data.</text>
</comment>
<feature type="chain" id="PRO_5018725124" evidence="2">
    <location>
        <begin position="21"/>
        <end position="352"/>
    </location>
</feature>
<protein>
    <submittedName>
        <fullName evidence="3">Uncharacterized protein</fullName>
    </submittedName>
</protein>
<evidence type="ECO:0000313" key="4">
    <source>
        <dbReference type="Proteomes" id="UP000784294"/>
    </source>
</evidence>
<feature type="region of interest" description="Disordered" evidence="1">
    <location>
        <begin position="79"/>
        <end position="147"/>
    </location>
</feature>
<dbReference type="Proteomes" id="UP000784294">
    <property type="component" value="Unassembled WGS sequence"/>
</dbReference>
<evidence type="ECO:0000256" key="1">
    <source>
        <dbReference type="SAM" id="MobiDB-lite"/>
    </source>
</evidence>
<feature type="compositionally biased region" description="Low complexity" evidence="1">
    <location>
        <begin position="133"/>
        <end position="147"/>
    </location>
</feature>
<dbReference type="AlphaFoldDB" id="A0A3S5BTX4"/>
<feature type="compositionally biased region" description="Basic residues" evidence="1">
    <location>
        <begin position="90"/>
        <end position="107"/>
    </location>
</feature>
<proteinExistence type="predicted"/>
<feature type="compositionally biased region" description="Polar residues" evidence="1">
    <location>
        <begin position="121"/>
        <end position="130"/>
    </location>
</feature>
<name>A0A3S5BTX4_9PLAT</name>
<reference evidence="3" key="1">
    <citation type="submission" date="2018-11" db="EMBL/GenBank/DDBJ databases">
        <authorList>
            <consortium name="Pathogen Informatics"/>
        </authorList>
    </citation>
    <scope>NUCLEOTIDE SEQUENCE</scope>
</reference>
<feature type="compositionally biased region" description="Low complexity" evidence="1">
    <location>
        <begin position="108"/>
        <end position="120"/>
    </location>
</feature>